<dbReference type="InterPro" id="IPR024072">
    <property type="entry name" value="DHFR-like_dom_sf"/>
</dbReference>
<accession>A0A7D7LRT2</accession>
<gene>
    <name evidence="2" type="ORF">H1R19_13135</name>
</gene>
<dbReference type="EMBL" id="CP059491">
    <property type="protein sequence ID" value="QMS99920.1"/>
    <property type="molecule type" value="Genomic_DNA"/>
</dbReference>
<evidence type="ECO:0000313" key="3">
    <source>
        <dbReference type="Proteomes" id="UP000515663"/>
    </source>
</evidence>
<dbReference type="PANTHER" id="PTHR38011">
    <property type="entry name" value="DIHYDROFOLATE REDUCTASE FAMILY PROTEIN (AFU_ORTHOLOGUE AFUA_8G06820)"/>
    <property type="match status" value="1"/>
</dbReference>
<dbReference type="RefSeq" id="WP_188330394.1">
    <property type="nucleotide sequence ID" value="NZ_CP059491.1"/>
</dbReference>
<evidence type="ECO:0000259" key="1">
    <source>
        <dbReference type="Pfam" id="PF01872"/>
    </source>
</evidence>
<dbReference type="AlphaFoldDB" id="A0A7D7LRT2"/>
<dbReference type="InterPro" id="IPR002734">
    <property type="entry name" value="RibDG_C"/>
</dbReference>
<name>A0A7D7LRT2_9ACTN</name>
<protein>
    <submittedName>
        <fullName evidence="2">Dihydrofolate reductase</fullName>
    </submittedName>
</protein>
<keyword evidence="3" id="KW-1185">Reference proteome</keyword>
<dbReference type="Proteomes" id="UP000515663">
    <property type="component" value="Chromosome"/>
</dbReference>
<dbReference type="Gene3D" id="3.40.430.10">
    <property type="entry name" value="Dihydrofolate Reductase, subunit A"/>
    <property type="match status" value="1"/>
</dbReference>
<organism evidence="2 3">
    <name type="scientific">Gordonia jinghuaiqii</name>
    <dbReference type="NCBI Taxonomy" id="2758710"/>
    <lineage>
        <taxon>Bacteria</taxon>
        <taxon>Bacillati</taxon>
        <taxon>Actinomycetota</taxon>
        <taxon>Actinomycetes</taxon>
        <taxon>Mycobacteriales</taxon>
        <taxon>Gordoniaceae</taxon>
        <taxon>Gordonia</taxon>
    </lineage>
</organism>
<dbReference type="GO" id="GO:0009231">
    <property type="term" value="P:riboflavin biosynthetic process"/>
    <property type="evidence" value="ECO:0007669"/>
    <property type="project" value="InterPro"/>
</dbReference>
<sequence length="193" mass="21482">MAFRYYTATTLDGYLADDHDSLDWLLTQPLDEGGAMNYDDFFSGVGAAVMGWTTYRWLLDHEITDEKHWPYQIPTFLFTHRTVTPIDPTITVVDGDPAAHRQRLLEAADGRDVWVVGGGDLAAQFAESGMLDDMIVSIAPVTLGSGRPLFPRRYDLELQEFGRNGAFLCARYSLVGTRSPEPAHRAASAEPVR</sequence>
<dbReference type="Pfam" id="PF01872">
    <property type="entry name" value="RibD_C"/>
    <property type="match status" value="1"/>
</dbReference>
<evidence type="ECO:0000313" key="2">
    <source>
        <dbReference type="EMBL" id="QMS99920.1"/>
    </source>
</evidence>
<proteinExistence type="predicted"/>
<dbReference type="InterPro" id="IPR050765">
    <property type="entry name" value="Riboflavin_Biosynth_HTPR"/>
</dbReference>
<feature type="domain" description="Bacterial bifunctional deaminase-reductase C-terminal" evidence="1">
    <location>
        <begin position="7"/>
        <end position="152"/>
    </location>
</feature>
<dbReference type="KEGG" id="gji:H1R19_13135"/>
<dbReference type="GO" id="GO:0008703">
    <property type="term" value="F:5-amino-6-(5-phosphoribosylamino)uracil reductase activity"/>
    <property type="evidence" value="ECO:0007669"/>
    <property type="project" value="InterPro"/>
</dbReference>
<dbReference type="SUPFAM" id="SSF53597">
    <property type="entry name" value="Dihydrofolate reductase-like"/>
    <property type="match status" value="1"/>
</dbReference>
<reference evidence="3" key="1">
    <citation type="submission" date="2020-07" db="EMBL/GenBank/DDBJ databases">
        <title>novel species isolated from the respiratory tract of Marmot.</title>
        <authorList>
            <person name="Zhang G."/>
        </authorList>
    </citation>
    <scope>NUCLEOTIDE SEQUENCE [LARGE SCALE GENOMIC DNA]</scope>
    <source>
        <strain evidence="3">686</strain>
    </source>
</reference>
<dbReference type="PANTHER" id="PTHR38011:SF11">
    <property type="entry name" value="2,5-DIAMINO-6-RIBOSYLAMINO-4(3H)-PYRIMIDINONE 5'-PHOSPHATE REDUCTASE"/>
    <property type="match status" value="1"/>
</dbReference>